<accession>A0A834WHB5</accession>
<evidence type="ECO:0000313" key="3">
    <source>
        <dbReference type="Proteomes" id="UP000634136"/>
    </source>
</evidence>
<evidence type="ECO:0000256" key="1">
    <source>
        <dbReference type="SAM" id="MobiDB-lite"/>
    </source>
</evidence>
<name>A0A834WHB5_9FABA</name>
<dbReference type="AlphaFoldDB" id="A0A834WHB5"/>
<sequence length="21" mass="2400">MSPYGVDMEKARDETQKGQKT</sequence>
<organism evidence="2 3">
    <name type="scientific">Senna tora</name>
    <dbReference type="NCBI Taxonomy" id="362788"/>
    <lineage>
        <taxon>Eukaryota</taxon>
        <taxon>Viridiplantae</taxon>
        <taxon>Streptophyta</taxon>
        <taxon>Embryophyta</taxon>
        <taxon>Tracheophyta</taxon>
        <taxon>Spermatophyta</taxon>
        <taxon>Magnoliopsida</taxon>
        <taxon>eudicotyledons</taxon>
        <taxon>Gunneridae</taxon>
        <taxon>Pentapetalae</taxon>
        <taxon>rosids</taxon>
        <taxon>fabids</taxon>
        <taxon>Fabales</taxon>
        <taxon>Fabaceae</taxon>
        <taxon>Caesalpinioideae</taxon>
        <taxon>Cassia clade</taxon>
        <taxon>Senna</taxon>
    </lineage>
</organism>
<protein>
    <submittedName>
        <fullName evidence="2">Uncharacterized protein</fullName>
    </submittedName>
</protein>
<keyword evidence="3" id="KW-1185">Reference proteome</keyword>
<dbReference type="EMBL" id="JAAIUW010000008">
    <property type="protein sequence ID" value="KAF7819396.1"/>
    <property type="molecule type" value="Genomic_DNA"/>
</dbReference>
<gene>
    <name evidence="2" type="ORF">G2W53_024851</name>
</gene>
<reference evidence="2" key="1">
    <citation type="submission" date="2020-09" db="EMBL/GenBank/DDBJ databases">
        <title>Genome-Enabled Discovery of Anthraquinone Biosynthesis in Senna tora.</title>
        <authorList>
            <person name="Kang S.-H."/>
            <person name="Pandey R.P."/>
            <person name="Lee C.-M."/>
            <person name="Sim J.-S."/>
            <person name="Jeong J.-T."/>
            <person name="Choi B.-S."/>
            <person name="Jung M."/>
            <person name="Ginzburg D."/>
            <person name="Zhao K."/>
            <person name="Won S.Y."/>
            <person name="Oh T.-J."/>
            <person name="Yu Y."/>
            <person name="Kim N.-H."/>
            <person name="Lee O.R."/>
            <person name="Lee T.-H."/>
            <person name="Bashyal P."/>
            <person name="Kim T.-S."/>
            <person name="Lee W.-H."/>
            <person name="Kawkins C."/>
            <person name="Kim C.-K."/>
            <person name="Kim J.S."/>
            <person name="Ahn B.O."/>
            <person name="Rhee S.Y."/>
            <person name="Sohng J.K."/>
        </authorList>
    </citation>
    <scope>NUCLEOTIDE SEQUENCE</scope>
    <source>
        <tissue evidence="2">Leaf</tissue>
    </source>
</reference>
<comment type="caution">
    <text evidence="2">The sequence shown here is derived from an EMBL/GenBank/DDBJ whole genome shotgun (WGS) entry which is preliminary data.</text>
</comment>
<feature type="region of interest" description="Disordered" evidence="1">
    <location>
        <begin position="1"/>
        <end position="21"/>
    </location>
</feature>
<evidence type="ECO:0000313" key="2">
    <source>
        <dbReference type="EMBL" id="KAF7819396.1"/>
    </source>
</evidence>
<dbReference type="Proteomes" id="UP000634136">
    <property type="component" value="Unassembled WGS sequence"/>
</dbReference>
<proteinExistence type="predicted"/>
<feature type="compositionally biased region" description="Basic and acidic residues" evidence="1">
    <location>
        <begin position="7"/>
        <end position="21"/>
    </location>
</feature>